<dbReference type="CDD" id="cd00093">
    <property type="entry name" value="HTH_XRE"/>
    <property type="match status" value="1"/>
</dbReference>
<dbReference type="Pfam" id="PF13560">
    <property type="entry name" value="HTH_31"/>
    <property type="match status" value="1"/>
</dbReference>
<keyword evidence="4" id="KW-1185">Reference proteome</keyword>
<dbReference type="STRING" id="644966.Tmar_0016"/>
<dbReference type="AlphaFoldDB" id="E6SKF4"/>
<name>E6SKF4_THEM7</name>
<dbReference type="GO" id="GO:0003677">
    <property type="term" value="F:DNA binding"/>
    <property type="evidence" value="ECO:0007669"/>
    <property type="project" value="InterPro"/>
</dbReference>
<protein>
    <submittedName>
        <fullName evidence="3">Helix-turn-helix domain protein</fullName>
    </submittedName>
</protein>
<dbReference type="InterPro" id="IPR010982">
    <property type="entry name" value="Lambda_DNA-bd_dom_sf"/>
</dbReference>
<reference evidence="3 4" key="1">
    <citation type="journal article" date="2010" name="Stand. Genomic Sci.">
        <title>Complete genome sequence of Thermaerobacter marianensis type strain (7p75a).</title>
        <authorList>
            <person name="Han C."/>
            <person name="Gu W."/>
            <person name="Zhang X."/>
            <person name="Lapidus A."/>
            <person name="Nolan M."/>
            <person name="Copeland A."/>
            <person name="Lucas S."/>
            <person name="Del Rio T.G."/>
            <person name="Tice H."/>
            <person name="Cheng J.F."/>
            <person name="Tapia R."/>
            <person name="Goodwin L."/>
            <person name="Pitluck S."/>
            <person name="Pagani I."/>
            <person name="Ivanova N."/>
            <person name="Mavromatis K."/>
            <person name="Mikhailova N."/>
            <person name="Pati A."/>
            <person name="Chen A."/>
            <person name="Palaniappan K."/>
            <person name="Land M."/>
            <person name="Hauser L."/>
            <person name="Chang Y.J."/>
            <person name="Jeffries C.D."/>
            <person name="Schneider S."/>
            <person name="Rohde M."/>
            <person name="Goker M."/>
            <person name="Pukall R."/>
            <person name="Woyke T."/>
            <person name="Bristow J."/>
            <person name="Eisen J.A."/>
            <person name="Markowitz V."/>
            <person name="Hugenholtz P."/>
            <person name="Kyrpides N.C."/>
            <person name="Klenk H.P."/>
            <person name="Detter J.C."/>
        </authorList>
    </citation>
    <scope>NUCLEOTIDE SEQUENCE [LARGE SCALE GENOMIC DNA]</scope>
    <source>
        <strain evidence="4">ATCC 700841 / DSM 12885 / JCM 10246 / 7p75a</strain>
    </source>
</reference>
<reference evidence="4" key="2">
    <citation type="journal article" date="2010" name="Stand. Genomic Sci.">
        <title>Complete genome sequence of Thermaerobacter marianensis type strain (7p75aT).</title>
        <authorList>
            <person name="Han C."/>
            <person name="Gu W."/>
            <person name="Zhang X."/>
            <person name="Lapidus A."/>
            <person name="Nolan M."/>
            <person name="Copeland A."/>
            <person name="Lucas S."/>
            <person name="Glavina Del Rio T."/>
            <person name="Tice H."/>
            <person name="Cheng J."/>
            <person name="Tapia R."/>
            <person name="Goodwin L."/>
            <person name="Pitluck S."/>
            <person name="Pagani I."/>
            <person name="Ivanova N."/>
            <person name="Mavromatis K."/>
            <person name="Mikhailova N."/>
            <person name="Pati A."/>
            <person name="Chen A."/>
            <person name="Palaniappan K."/>
            <person name="Land M."/>
            <person name="Hauser L."/>
            <person name="Chang Y."/>
            <person name="Jeffries C."/>
            <person name="Schneider S."/>
            <person name="Rohde M."/>
            <person name="Goker M."/>
            <person name="Pukall R."/>
            <person name="Woyke T."/>
            <person name="Bristow J."/>
            <person name="Eisen J."/>
            <person name="Markowitz V."/>
            <person name="Hugenholtz P."/>
            <person name="Kyrpides N."/>
            <person name="Klenk H."/>
            <person name="Detter J."/>
        </authorList>
    </citation>
    <scope>NUCLEOTIDE SEQUENCE [LARGE SCALE GENOMIC DNA]</scope>
    <source>
        <strain evidence="4">ATCC 700841 / DSM 12885 / JCM 10246 / 7p75a</strain>
    </source>
</reference>
<dbReference type="EMBL" id="CP002344">
    <property type="protein sequence ID" value="ADU50141.1"/>
    <property type="molecule type" value="Genomic_DNA"/>
</dbReference>
<dbReference type="SUPFAM" id="SSF47413">
    <property type="entry name" value="lambda repressor-like DNA-binding domains"/>
    <property type="match status" value="1"/>
</dbReference>
<keyword evidence="1" id="KW-0175">Coiled coil</keyword>
<accession>E6SKF4</accession>
<gene>
    <name evidence="3" type="ordered locus">Tmar_0016</name>
</gene>
<organism evidence="3 4">
    <name type="scientific">Thermaerobacter marianensis (strain ATCC 700841 / DSM 12885 / JCM 10246 / 7p75a)</name>
    <dbReference type="NCBI Taxonomy" id="644966"/>
    <lineage>
        <taxon>Bacteria</taxon>
        <taxon>Bacillati</taxon>
        <taxon>Bacillota</taxon>
        <taxon>Clostridia</taxon>
        <taxon>Eubacteriales</taxon>
        <taxon>Clostridiales Family XVII. Incertae Sedis</taxon>
        <taxon>Thermaerobacter</taxon>
    </lineage>
</organism>
<dbReference type="OrthoDB" id="1624259at2"/>
<dbReference type="PROSITE" id="PS50943">
    <property type="entry name" value="HTH_CROC1"/>
    <property type="match status" value="1"/>
</dbReference>
<dbReference type="InterPro" id="IPR001387">
    <property type="entry name" value="Cro/C1-type_HTH"/>
</dbReference>
<evidence type="ECO:0000313" key="4">
    <source>
        <dbReference type="Proteomes" id="UP000008915"/>
    </source>
</evidence>
<dbReference type="Proteomes" id="UP000008915">
    <property type="component" value="Chromosome"/>
</dbReference>
<dbReference type="HOGENOM" id="CLU_1609993_0_0_9"/>
<feature type="coiled-coil region" evidence="1">
    <location>
        <begin position="81"/>
        <end position="108"/>
    </location>
</feature>
<dbReference type="SMART" id="SM00530">
    <property type="entry name" value="HTH_XRE"/>
    <property type="match status" value="1"/>
</dbReference>
<evidence type="ECO:0000259" key="2">
    <source>
        <dbReference type="PROSITE" id="PS50943"/>
    </source>
</evidence>
<dbReference type="Gene3D" id="1.10.260.40">
    <property type="entry name" value="lambda repressor-like DNA-binding domains"/>
    <property type="match status" value="1"/>
</dbReference>
<feature type="domain" description="HTH cro/C1-type" evidence="2">
    <location>
        <begin position="9"/>
        <end position="62"/>
    </location>
</feature>
<dbReference type="KEGG" id="tmr:Tmar_0016"/>
<proteinExistence type="predicted"/>
<evidence type="ECO:0000256" key="1">
    <source>
        <dbReference type="SAM" id="Coils"/>
    </source>
</evidence>
<evidence type="ECO:0000313" key="3">
    <source>
        <dbReference type="EMBL" id="ADU50141.1"/>
    </source>
</evidence>
<sequence length="165" mass="18318">MHVAIGRMMAEARQRAGLTQEQAAPRLAVSRRALAYYEAGERTPPPEVVRAAARAYQAPELLVALAGETPLVGVAMEDDPLEAVGWLREELREALEAAERAEAMLRRGEPTPEVDEQIYDLTTALASYLVARGRQGLDLEALARQHRRKIADRYLRRHRPEGVAA</sequence>
<dbReference type="eggNOG" id="COG1476">
    <property type="taxonomic scope" value="Bacteria"/>
</dbReference>